<dbReference type="AlphaFoldDB" id="A0A7W6RY68"/>
<reference evidence="1 2" key="1">
    <citation type="submission" date="2020-08" db="EMBL/GenBank/DDBJ databases">
        <title>Genome sequencing of Purple Non-Sulfur Bacteria from various extreme environments.</title>
        <authorList>
            <person name="Mayer M."/>
        </authorList>
    </citation>
    <scope>NUCLEOTIDE SEQUENCE [LARGE SCALE GENOMIC DNA]</scope>
    <source>
        <strain evidence="1 2">JA135</strain>
    </source>
</reference>
<keyword evidence="2" id="KW-1185">Reference proteome</keyword>
<gene>
    <name evidence="1" type="ORF">GGD88_001126</name>
</gene>
<organism evidence="1 2">
    <name type="scientific">Roseospira goensis</name>
    <dbReference type="NCBI Taxonomy" id="391922"/>
    <lineage>
        <taxon>Bacteria</taxon>
        <taxon>Pseudomonadati</taxon>
        <taxon>Pseudomonadota</taxon>
        <taxon>Alphaproteobacteria</taxon>
        <taxon>Rhodospirillales</taxon>
        <taxon>Rhodospirillaceae</taxon>
        <taxon>Roseospira</taxon>
    </lineage>
</organism>
<dbReference type="PROSITE" id="PS51257">
    <property type="entry name" value="PROKAR_LIPOPROTEIN"/>
    <property type="match status" value="1"/>
</dbReference>
<evidence type="ECO:0000313" key="1">
    <source>
        <dbReference type="EMBL" id="MBB4285409.1"/>
    </source>
</evidence>
<sequence>MATGQGRGRLSRQPARWLRPLAAVLVLLPLVASCYVPDDFLAEIRVNRAGDFGLTYKGTLTWAPLWADIREGTLSPEEIAEKVENVRGDLARYSGFERIEHEGAGRFRVFYQTTGHVEGDESYYFLRSNARVIAIVSRADGVLVVRTHAISDENKNRLLAAGLDTRGKMRVATNRPVLQHNAQSRREGPGGFVYYDWTLRGLTDEPPRIVMAQ</sequence>
<dbReference type="EMBL" id="JACIGI010000006">
    <property type="protein sequence ID" value="MBB4285409.1"/>
    <property type="molecule type" value="Genomic_DNA"/>
</dbReference>
<dbReference type="RefSeq" id="WP_184432554.1">
    <property type="nucleotide sequence ID" value="NZ_JACIGI010000006.1"/>
</dbReference>
<dbReference type="Proteomes" id="UP000555728">
    <property type="component" value="Unassembled WGS sequence"/>
</dbReference>
<comment type="caution">
    <text evidence="1">The sequence shown here is derived from an EMBL/GenBank/DDBJ whole genome shotgun (WGS) entry which is preliminary data.</text>
</comment>
<name>A0A7W6RY68_9PROT</name>
<accession>A0A7W6RY68</accession>
<protein>
    <submittedName>
        <fullName evidence="1">Uncharacterized protein</fullName>
    </submittedName>
</protein>
<evidence type="ECO:0000313" key="2">
    <source>
        <dbReference type="Proteomes" id="UP000555728"/>
    </source>
</evidence>
<proteinExistence type="predicted"/>